<name>A0A433XYZ4_9BACL</name>
<dbReference type="Pfam" id="PF00893">
    <property type="entry name" value="Multi_Drug_Res"/>
    <property type="match status" value="1"/>
</dbReference>
<keyword evidence="4 7" id="KW-0812">Transmembrane</keyword>
<evidence type="ECO:0000256" key="8">
    <source>
        <dbReference type="SAM" id="Phobius"/>
    </source>
</evidence>
<protein>
    <submittedName>
        <fullName evidence="9">Multidrug efflux SMR transporter</fullName>
    </submittedName>
</protein>
<organism evidence="9 10">
    <name type="scientific">Paenibacillus anaericanus</name>
    <dbReference type="NCBI Taxonomy" id="170367"/>
    <lineage>
        <taxon>Bacteria</taxon>
        <taxon>Bacillati</taxon>
        <taxon>Bacillota</taxon>
        <taxon>Bacilli</taxon>
        <taxon>Bacillales</taxon>
        <taxon>Paenibacillaceae</taxon>
        <taxon>Paenibacillus</taxon>
    </lineage>
</organism>
<keyword evidence="10" id="KW-1185">Reference proteome</keyword>
<evidence type="ECO:0000313" key="10">
    <source>
        <dbReference type="Proteomes" id="UP000279446"/>
    </source>
</evidence>
<evidence type="ECO:0000256" key="5">
    <source>
        <dbReference type="ARBA" id="ARBA00022989"/>
    </source>
</evidence>
<dbReference type="RefSeq" id="WP_127194821.1">
    <property type="nucleotide sequence ID" value="NZ_RZNY01000038.1"/>
</dbReference>
<keyword evidence="2" id="KW-0813">Transport</keyword>
<dbReference type="EMBL" id="RZNY01000038">
    <property type="protein sequence ID" value="RUT40322.1"/>
    <property type="molecule type" value="Genomic_DNA"/>
</dbReference>
<proteinExistence type="inferred from homology"/>
<feature type="transmembrane region" description="Helical" evidence="8">
    <location>
        <begin position="33"/>
        <end position="51"/>
    </location>
</feature>
<comment type="similarity">
    <text evidence="7">Belongs to the drug/metabolite transporter (DMT) superfamily. Small multidrug resistance (SMR) (TC 2.A.7.1) family.</text>
</comment>
<keyword evidence="6 8" id="KW-0472">Membrane</keyword>
<dbReference type="GO" id="GO:0005886">
    <property type="term" value="C:plasma membrane"/>
    <property type="evidence" value="ECO:0007669"/>
    <property type="project" value="UniProtKB-SubCell"/>
</dbReference>
<dbReference type="FunFam" id="1.10.3730.20:FF:000001">
    <property type="entry name" value="Quaternary ammonium compound resistance transporter SugE"/>
    <property type="match status" value="1"/>
</dbReference>
<dbReference type="Proteomes" id="UP000279446">
    <property type="component" value="Unassembled WGS sequence"/>
</dbReference>
<dbReference type="AlphaFoldDB" id="A0A433XYZ4"/>
<dbReference type="Gene3D" id="1.10.3730.20">
    <property type="match status" value="1"/>
</dbReference>
<evidence type="ECO:0000256" key="1">
    <source>
        <dbReference type="ARBA" id="ARBA00004651"/>
    </source>
</evidence>
<evidence type="ECO:0000256" key="6">
    <source>
        <dbReference type="ARBA" id="ARBA00023136"/>
    </source>
</evidence>
<dbReference type="InterPro" id="IPR000390">
    <property type="entry name" value="Small_drug/metabolite_transptr"/>
</dbReference>
<keyword evidence="3" id="KW-1003">Cell membrane</keyword>
<dbReference type="OrthoDB" id="21828at2"/>
<dbReference type="InterPro" id="IPR037185">
    <property type="entry name" value="EmrE-like"/>
</dbReference>
<evidence type="ECO:0000256" key="4">
    <source>
        <dbReference type="ARBA" id="ARBA00022692"/>
    </source>
</evidence>
<feature type="transmembrane region" description="Helical" evidence="8">
    <location>
        <begin position="58"/>
        <end position="79"/>
    </location>
</feature>
<dbReference type="SUPFAM" id="SSF103481">
    <property type="entry name" value="Multidrug resistance efflux transporter EmrE"/>
    <property type="match status" value="1"/>
</dbReference>
<evidence type="ECO:0000313" key="9">
    <source>
        <dbReference type="EMBL" id="RUT40322.1"/>
    </source>
</evidence>
<comment type="caution">
    <text evidence="9">The sequence shown here is derived from an EMBL/GenBank/DDBJ whole genome shotgun (WGS) entry which is preliminary data.</text>
</comment>
<accession>A0A433XYZ4</accession>
<dbReference type="PANTHER" id="PTHR30561">
    <property type="entry name" value="SMR FAMILY PROTON-DEPENDENT DRUG EFFLUX TRANSPORTER SUGE"/>
    <property type="match status" value="1"/>
</dbReference>
<keyword evidence="5 8" id="KW-1133">Transmembrane helix</keyword>
<dbReference type="GO" id="GO:0022857">
    <property type="term" value="F:transmembrane transporter activity"/>
    <property type="evidence" value="ECO:0007669"/>
    <property type="project" value="InterPro"/>
</dbReference>
<reference evidence="9 10" key="1">
    <citation type="submission" date="2018-12" db="EMBL/GenBank/DDBJ databases">
        <authorList>
            <person name="Sun L."/>
            <person name="Chen Z."/>
        </authorList>
    </citation>
    <scope>NUCLEOTIDE SEQUENCE [LARGE SCALE GENOMIC DNA]</scope>
    <source>
        <strain evidence="9 10">DSM 15890</strain>
    </source>
</reference>
<feature type="transmembrane region" description="Helical" evidence="8">
    <location>
        <begin position="85"/>
        <end position="104"/>
    </location>
</feature>
<comment type="subcellular location">
    <subcellularLocation>
        <location evidence="1 7">Cell membrane</location>
        <topology evidence="1 7">Multi-pass membrane protein</topology>
    </subcellularLocation>
</comment>
<evidence type="ECO:0000256" key="2">
    <source>
        <dbReference type="ARBA" id="ARBA00022448"/>
    </source>
</evidence>
<dbReference type="PANTHER" id="PTHR30561:SF1">
    <property type="entry name" value="MULTIDRUG TRANSPORTER EMRE"/>
    <property type="match status" value="1"/>
</dbReference>
<dbReference type="InterPro" id="IPR045324">
    <property type="entry name" value="Small_multidrug_res"/>
</dbReference>
<sequence length="106" mass="11249">MSGYLFLVFAIITDAFGSTMMKASNGFKKLYPTIAMVVGLVLSFLSLSMALKTMPLGAAYAIWSGACTALTVLVGVIVFKEKLNFYKGLGVLLIIAGVAVMKLVTD</sequence>
<evidence type="ECO:0000256" key="7">
    <source>
        <dbReference type="RuleBase" id="RU003942"/>
    </source>
</evidence>
<gene>
    <name evidence="9" type="ORF">EJP82_25205</name>
</gene>
<evidence type="ECO:0000256" key="3">
    <source>
        <dbReference type="ARBA" id="ARBA00022475"/>
    </source>
</evidence>